<accession>A0AAN9TNM1</accession>
<dbReference type="EMBL" id="JBBCAQ010000017">
    <property type="protein sequence ID" value="KAK7597737.1"/>
    <property type="molecule type" value="Genomic_DNA"/>
</dbReference>
<organism evidence="1 2">
    <name type="scientific">Parthenolecanium corni</name>
    <dbReference type="NCBI Taxonomy" id="536013"/>
    <lineage>
        <taxon>Eukaryota</taxon>
        <taxon>Metazoa</taxon>
        <taxon>Ecdysozoa</taxon>
        <taxon>Arthropoda</taxon>
        <taxon>Hexapoda</taxon>
        <taxon>Insecta</taxon>
        <taxon>Pterygota</taxon>
        <taxon>Neoptera</taxon>
        <taxon>Paraneoptera</taxon>
        <taxon>Hemiptera</taxon>
        <taxon>Sternorrhyncha</taxon>
        <taxon>Coccoidea</taxon>
        <taxon>Coccidae</taxon>
        <taxon>Parthenolecanium</taxon>
    </lineage>
</organism>
<reference evidence="1 2" key="1">
    <citation type="submission" date="2024-03" db="EMBL/GenBank/DDBJ databases">
        <title>Adaptation during the transition from Ophiocordyceps entomopathogen to insect associate is accompanied by gene loss and intensified selection.</title>
        <authorList>
            <person name="Ward C.M."/>
            <person name="Onetto C.A."/>
            <person name="Borneman A.R."/>
        </authorList>
    </citation>
    <scope>NUCLEOTIDE SEQUENCE [LARGE SCALE GENOMIC DNA]</scope>
    <source>
        <strain evidence="1">AWRI1</strain>
        <tissue evidence="1">Single Adult Female</tissue>
    </source>
</reference>
<gene>
    <name evidence="1" type="ORF">V9T40_009962</name>
</gene>
<dbReference type="Proteomes" id="UP001367676">
    <property type="component" value="Unassembled WGS sequence"/>
</dbReference>
<evidence type="ECO:0000313" key="1">
    <source>
        <dbReference type="EMBL" id="KAK7597737.1"/>
    </source>
</evidence>
<evidence type="ECO:0000313" key="2">
    <source>
        <dbReference type="Proteomes" id="UP001367676"/>
    </source>
</evidence>
<proteinExistence type="predicted"/>
<sequence length="198" mass="22488">MDVTLSTPTTELNVRRVLQKKLMKRLQSLASRKDLHWSWREATYGSVCGDSFVSGYEIHALLPGSSTFAQHKARTPSTTRGGRSGGSALLLVQRVVPRTFPETSEESTFLLSGCILTLFLKYLGIDVQFSSRCLIFSPDVLIFVQMVHFSSGCLIFSQDVSFFLKMSQFSPRRHLDENWDNWTKNETSRRKLGKLDEN</sequence>
<comment type="caution">
    <text evidence="1">The sequence shown here is derived from an EMBL/GenBank/DDBJ whole genome shotgun (WGS) entry which is preliminary data.</text>
</comment>
<keyword evidence="2" id="KW-1185">Reference proteome</keyword>
<name>A0AAN9TNM1_9HEMI</name>
<protein>
    <submittedName>
        <fullName evidence="1">Uncharacterized protein</fullName>
    </submittedName>
</protein>
<dbReference type="AlphaFoldDB" id="A0AAN9TNM1"/>